<evidence type="ECO:0000256" key="1">
    <source>
        <dbReference type="ARBA" id="ARBA00008520"/>
    </source>
</evidence>
<dbReference type="InterPro" id="IPR006059">
    <property type="entry name" value="SBP"/>
</dbReference>
<evidence type="ECO:0000256" key="4">
    <source>
        <dbReference type="SAM" id="SignalP"/>
    </source>
</evidence>
<dbReference type="Pfam" id="PF13416">
    <property type="entry name" value="SBP_bac_8"/>
    <property type="match status" value="1"/>
</dbReference>
<dbReference type="GO" id="GO:0030288">
    <property type="term" value="C:outer membrane-bounded periplasmic space"/>
    <property type="evidence" value="ECO:0007669"/>
    <property type="project" value="TreeGrafter"/>
</dbReference>
<sequence length="330" mass="35763">MMKKILAASLALGVAAPALSAELVVYTSRADNLLKPIVAAYEKRTGNTIKLVSGTAGPLMERMKAEGRNSPADVLITVDGGNLWQASQMGLLRPVNSATLKKNIPAHLRDPKNEWFGLSVRARTIFYNTNKVKPSELSTYADLANPKWKGRLCLRTSANVYNQSLVATMIANQGAAKATQVVKGWVNNLAVAPFANDTAMLEAIGAGRCDVGIANTYYYGRLMEKQPNLPIGIVFADQKGKGTHVNVSGAGVAKYSKQPAEAQKFIEWLSSSEAQNLFADLNNEYPANAGVLPDPRVAKWGKFKQDVINVSVAGRNQRQAVMLMRRAGFR</sequence>
<dbReference type="Gene3D" id="3.40.190.10">
    <property type="entry name" value="Periplasmic binding protein-like II"/>
    <property type="match status" value="2"/>
</dbReference>
<dbReference type="PATRIC" id="fig|1470200.3.peg.297"/>
<dbReference type="Proteomes" id="UP000036027">
    <property type="component" value="Unassembled WGS sequence"/>
</dbReference>
<dbReference type="AlphaFoldDB" id="A0A0J0YRA5"/>
<evidence type="ECO:0000256" key="3">
    <source>
        <dbReference type="PIRSR" id="PIRSR002825-1"/>
    </source>
</evidence>
<evidence type="ECO:0000313" key="5">
    <source>
        <dbReference type="EMBL" id="KLT72654.1"/>
    </source>
</evidence>
<dbReference type="OrthoDB" id="9769567at2"/>
<name>A0A0J0YRA5_9NEIS</name>
<proteinExistence type="inferred from homology"/>
<dbReference type="PIRSF" id="PIRSF002825">
    <property type="entry name" value="CfbpA"/>
    <property type="match status" value="1"/>
</dbReference>
<keyword evidence="2 4" id="KW-0732">Signal</keyword>
<dbReference type="RefSeq" id="WP_047761237.1">
    <property type="nucleotide sequence ID" value="NZ_CP091510.1"/>
</dbReference>
<dbReference type="EMBL" id="JTDO01000010">
    <property type="protein sequence ID" value="KLT72654.1"/>
    <property type="molecule type" value="Genomic_DNA"/>
</dbReference>
<keyword evidence="6" id="KW-1185">Reference proteome</keyword>
<dbReference type="CDD" id="cd13542">
    <property type="entry name" value="PBP2_FutA1_ilke"/>
    <property type="match status" value="1"/>
</dbReference>
<feature type="binding site" evidence="3">
    <location>
        <position position="217"/>
    </location>
    <ligand>
        <name>Fe cation</name>
        <dbReference type="ChEBI" id="CHEBI:24875"/>
    </ligand>
</feature>
<feature type="signal peptide" evidence="4">
    <location>
        <begin position="1"/>
        <end position="20"/>
    </location>
</feature>
<dbReference type="SUPFAM" id="SSF53850">
    <property type="entry name" value="Periplasmic binding protein-like II"/>
    <property type="match status" value="1"/>
</dbReference>
<dbReference type="PANTHER" id="PTHR30006:SF15">
    <property type="entry name" value="IRON-UTILIZATION PERIPLASMIC PROTEIN"/>
    <property type="match status" value="1"/>
</dbReference>
<keyword evidence="3" id="KW-0408">Iron</keyword>
<dbReference type="GO" id="GO:0046872">
    <property type="term" value="F:metal ion binding"/>
    <property type="evidence" value="ECO:0007669"/>
    <property type="project" value="UniProtKB-KW"/>
</dbReference>
<comment type="similarity">
    <text evidence="1">Belongs to the bacterial solute-binding protein 1 family.</text>
</comment>
<protein>
    <submittedName>
        <fullName evidence="5">ABC transporter substrate-binding protein</fullName>
    </submittedName>
</protein>
<organism evidence="5 6">
    <name type="scientific">Neisseria arctica</name>
    <dbReference type="NCBI Taxonomy" id="1470200"/>
    <lineage>
        <taxon>Bacteria</taxon>
        <taxon>Pseudomonadati</taxon>
        <taxon>Pseudomonadota</taxon>
        <taxon>Betaproteobacteria</taxon>
        <taxon>Neisseriales</taxon>
        <taxon>Neisseriaceae</taxon>
        <taxon>Neisseria</taxon>
    </lineage>
</organism>
<feature type="chain" id="PRO_5005246868" evidence="4">
    <location>
        <begin position="21"/>
        <end position="330"/>
    </location>
</feature>
<evidence type="ECO:0000313" key="6">
    <source>
        <dbReference type="Proteomes" id="UP000036027"/>
    </source>
</evidence>
<evidence type="ECO:0000256" key="2">
    <source>
        <dbReference type="ARBA" id="ARBA00022729"/>
    </source>
</evidence>
<feature type="binding site" evidence="3">
    <location>
        <position position="218"/>
    </location>
    <ligand>
        <name>Fe cation</name>
        <dbReference type="ChEBI" id="CHEBI:24875"/>
    </ligand>
</feature>
<gene>
    <name evidence="5" type="ORF">PL75_07145</name>
</gene>
<dbReference type="PANTHER" id="PTHR30006">
    <property type="entry name" value="THIAMINE-BINDING PERIPLASMIC PROTEIN-RELATED"/>
    <property type="match status" value="1"/>
</dbReference>
<comment type="caution">
    <text evidence="5">The sequence shown here is derived from an EMBL/GenBank/DDBJ whole genome shotgun (WGS) entry which is preliminary data.</text>
</comment>
<dbReference type="InterPro" id="IPR026045">
    <property type="entry name" value="Ferric-bd"/>
</dbReference>
<keyword evidence="3" id="KW-0479">Metal-binding</keyword>
<dbReference type="STRING" id="1470200.PL75_07145"/>
<reference evidence="5 6" key="1">
    <citation type="submission" date="2014-11" db="EMBL/GenBank/DDBJ databases">
        <title>Genome of a novel goose pathogen.</title>
        <authorList>
            <person name="Hansen C.M."/>
            <person name="Hueffer K."/>
            <person name="Choi S.C."/>
        </authorList>
    </citation>
    <scope>NUCLEOTIDE SEQUENCE [LARGE SCALE GENOMIC DNA]</scope>
    <source>
        <strain evidence="5 6">KH1503</strain>
    </source>
</reference>
<accession>A0A0J0YRA5</accession>